<dbReference type="SUPFAM" id="SSF50331">
    <property type="entry name" value="MOP-like"/>
    <property type="match status" value="1"/>
</dbReference>
<evidence type="ECO:0000256" key="4">
    <source>
        <dbReference type="ARBA" id="ARBA00022840"/>
    </source>
</evidence>
<dbReference type="PROSITE" id="PS51866">
    <property type="entry name" value="MOP"/>
    <property type="match status" value="1"/>
</dbReference>
<dbReference type="AlphaFoldDB" id="A0A381PND0"/>
<dbReference type="EMBL" id="UINC01001039">
    <property type="protein sequence ID" value="SUZ68536.1"/>
    <property type="molecule type" value="Genomic_DNA"/>
</dbReference>
<dbReference type="SMART" id="SM00382">
    <property type="entry name" value="AAA"/>
    <property type="match status" value="1"/>
</dbReference>
<evidence type="ECO:0000259" key="6">
    <source>
        <dbReference type="PROSITE" id="PS51866"/>
    </source>
</evidence>
<dbReference type="InterPro" id="IPR050093">
    <property type="entry name" value="ABC_SmlMolc_Importer"/>
</dbReference>
<sequence>MLDFRIVVERGPFDLDVEAVIGVGEVVAVMGPNGAGKTTLLEALLGSIPLRAGWVILDGQTLEAPGEVETLPTHEREIGMVFQDGLLFPHLNVLQNVEFGARGKLDAVAALLEALEIEGLANRYPRELSAGQRQRVALARTLAAGPRAVLLDEPLAALDINGRARARRLIGDVLRSTASAALIATHDPADALAMADRVLVLEDGRVTQFASHDLMRTRPASGWVAELMGYSFLEGRGAGSIVILGNGTEISTARNDLEGHVAAIISPTAVALYLEQPSGSPRNSWPCRVESIEFVHDIARVSLRGPFSFSADVTRSAVEELGIRDGDHVWASVKATEVVIQPIDT</sequence>
<evidence type="ECO:0000313" key="7">
    <source>
        <dbReference type="EMBL" id="SUZ68536.1"/>
    </source>
</evidence>
<dbReference type="PANTHER" id="PTHR42781">
    <property type="entry name" value="SPERMIDINE/PUTRESCINE IMPORT ATP-BINDING PROTEIN POTA"/>
    <property type="match status" value="1"/>
</dbReference>
<reference evidence="7" key="1">
    <citation type="submission" date="2018-05" db="EMBL/GenBank/DDBJ databases">
        <authorList>
            <person name="Lanie J.A."/>
            <person name="Ng W.-L."/>
            <person name="Kazmierczak K.M."/>
            <person name="Andrzejewski T.M."/>
            <person name="Davidsen T.M."/>
            <person name="Wayne K.J."/>
            <person name="Tettelin H."/>
            <person name="Glass J.I."/>
            <person name="Rusch D."/>
            <person name="Podicherti R."/>
            <person name="Tsui H.-C.T."/>
            <person name="Winkler M.E."/>
        </authorList>
    </citation>
    <scope>NUCLEOTIDE SEQUENCE</scope>
</reference>
<dbReference type="GO" id="GO:0005524">
    <property type="term" value="F:ATP binding"/>
    <property type="evidence" value="ECO:0007669"/>
    <property type="project" value="UniProtKB-KW"/>
</dbReference>
<keyword evidence="1" id="KW-0813">Transport</keyword>
<evidence type="ECO:0000256" key="2">
    <source>
        <dbReference type="ARBA" id="ARBA00022505"/>
    </source>
</evidence>
<feature type="domain" description="ABC transporter" evidence="5">
    <location>
        <begin position="2"/>
        <end position="228"/>
    </location>
</feature>
<dbReference type="InterPro" id="IPR008995">
    <property type="entry name" value="Mo/tungstate-bd_C_term_dom"/>
</dbReference>
<evidence type="ECO:0000256" key="3">
    <source>
        <dbReference type="ARBA" id="ARBA00022741"/>
    </source>
</evidence>
<evidence type="ECO:0008006" key="8">
    <source>
        <dbReference type="Google" id="ProtNLM"/>
    </source>
</evidence>
<dbReference type="InterPro" id="IPR017871">
    <property type="entry name" value="ABC_transporter-like_CS"/>
</dbReference>
<accession>A0A381PND0</accession>
<dbReference type="InterPro" id="IPR027417">
    <property type="entry name" value="P-loop_NTPase"/>
</dbReference>
<dbReference type="PANTHER" id="PTHR42781:SF4">
    <property type="entry name" value="SPERMIDINE_PUTRESCINE IMPORT ATP-BINDING PROTEIN POTA"/>
    <property type="match status" value="1"/>
</dbReference>
<keyword evidence="4" id="KW-0067">ATP-binding</keyword>
<dbReference type="PROSITE" id="PS50893">
    <property type="entry name" value="ABC_TRANSPORTER_2"/>
    <property type="match status" value="1"/>
</dbReference>
<organism evidence="7">
    <name type="scientific">marine metagenome</name>
    <dbReference type="NCBI Taxonomy" id="408172"/>
    <lineage>
        <taxon>unclassified sequences</taxon>
        <taxon>metagenomes</taxon>
        <taxon>ecological metagenomes</taxon>
    </lineage>
</organism>
<evidence type="ECO:0000259" key="5">
    <source>
        <dbReference type="PROSITE" id="PS50893"/>
    </source>
</evidence>
<proteinExistence type="predicted"/>
<keyword evidence="3" id="KW-0547">Nucleotide-binding</keyword>
<gene>
    <name evidence="7" type="ORF">METZ01_LOCUS21390</name>
</gene>
<dbReference type="Pfam" id="PF00005">
    <property type="entry name" value="ABC_tran"/>
    <property type="match status" value="1"/>
</dbReference>
<dbReference type="Gene3D" id="2.40.50.100">
    <property type="match status" value="1"/>
</dbReference>
<dbReference type="Pfam" id="PF03459">
    <property type="entry name" value="TOBE"/>
    <property type="match status" value="1"/>
</dbReference>
<name>A0A381PND0_9ZZZZ</name>
<dbReference type="GO" id="GO:0015689">
    <property type="term" value="P:molybdate ion transport"/>
    <property type="evidence" value="ECO:0007669"/>
    <property type="project" value="InterPro"/>
</dbReference>
<dbReference type="PROSITE" id="PS00211">
    <property type="entry name" value="ABC_TRANSPORTER_1"/>
    <property type="match status" value="1"/>
</dbReference>
<feature type="domain" description="Mop" evidence="6">
    <location>
        <begin position="278"/>
        <end position="342"/>
    </location>
</feature>
<keyword evidence="2" id="KW-0500">Molybdenum</keyword>
<protein>
    <recommendedName>
        <fullName evidence="8">ABC transporter domain-containing protein</fullName>
    </recommendedName>
</protein>
<dbReference type="GO" id="GO:0016887">
    <property type="term" value="F:ATP hydrolysis activity"/>
    <property type="evidence" value="ECO:0007669"/>
    <property type="project" value="InterPro"/>
</dbReference>
<dbReference type="Gene3D" id="3.40.50.300">
    <property type="entry name" value="P-loop containing nucleotide triphosphate hydrolases"/>
    <property type="match status" value="1"/>
</dbReference>
<dbReference type="InterPro" id="IPR003593">
    <property type="entry name" value="AAA+_ATPase"/>
</dbReference>
<dbReference type="InterPro" id="IPR003439">
    <property type="entry name" value="ABC_transporter-like_ATP-bd"/>
</dbReference>
<dbReference type="InterPro" id="IPR005116">
    <property type="entry name" value="Transp-assoc_OB_typ1"/>
</dbReference>
<dbReference type="InterPro" id="IPR004606">
    <property type="entry name" value="Mop_domain"/>
</dbReference>
<evidence type="ECO:0000256" key="1">
    <source>
        <dbReference type="ARBA" id="ARBA00022448"/>
    </source>
</evidence>
<dbReference type="SUPFAM" id="SSF52540">
    <property type="entry name" value="P-loop containing nucleoside triphosphate hydrolases"/>
    <property type="match status" value="1"/>
</dbReference>